<feature type="compositionally biased region" description="Basic and acidic residues" evidence="8">
    <location>
        <begin position="20"/>
        <end position="33"/>
    </location>
</feature>
<dbReference type="OrthoDB" id="361242at2759"/>
<evidence type="ECO:0000256" key="4">
    <source>
        <dbReference type="ARBA" id="ARBA00023172"/>
    </source>
</evidence>
<dbReference type="Pfam" id="PF15412">
    <property type="entry name" value="Nse4-Nse3_bdg"/>
    <property type="match status" value="1"/>
</dbReference>
<reference evidence="11 12" key="3">
    <citation type="journal article" date="2015" name="Genome Announc.">
        <title>Draft Genome Sequence of the Archiascomycetous Yeast Saitoella complicata.</title>
        <authorList>
            <person name="Yamauchi K."/>
            <person name="Kondo S."/>
            <person name="Hamamoto M."/>
            <person name="Takahashi Y."/>
            <person name="Ogura Y."/>
            <person name="Hayashi T."/>
            <person name="Nishida H."/>
        </authorList>
    </citation>
    <scope>NUCLEOTIDE SEQUENCE [LARGE SCALE GENOMIC DNA]</scope>
    <source>
        <strain evidence="11 12">NRRL Y-17804</strain>
    </source>
</reference>
<evidence type="ECO:0000313" key="11">
    <source>
        <dbReference type="EMBL" id="GAO48070.1"/>
    </source>
</evidence>
<dbReference type="PANTHER" id="PTHR16140:SF0">
    <property type="entry name" value="NON-STRUCTURAL MAINTENANCE OF CHROMOSOMES ELEMENT 4"/>
    <property type="match status" value="1"/>
</dbReference>
<evidence type="ECO:0000256" key="2">
    <source>
        <dbReference type="ARBA" id="ARBA00008997"/>
    </source>
</evidence>
<gene>
    <name evidence="11" type="ORF">G7K_2257-t1</name>
</gene>
<dbReference type="PANTHER" id="PTHR16140">
    <property type="entry name" value="NON-STRUCTURAL MAINTENANCE OF CHROMOSOMES ELEMENT 4"/>
    <property type="match status" value="1"/>
</dbReference>
<evidence type="ECO:0000259" key="9">
    <source>
        <dbReference type="Pfam" id="PF08743"/>
    </source>
</evidence>
<name>A0A0E9NF86_SAICN</name>
<evidence type="ECO:0000259" key="10">
    <source>
        <dbReference type="Pfam" id="PF15412"/>
    </source>
</evidence>
<evidence type="ECO:0000313" key="12">
    <source>
        <dbReference type="Proteomes" id="UP000033140"/>
    </source>
</evidence>
<keyword evidence="12" id="KW-1185">Reference proteome</keyword>
<dbReference type="Pfam" id="PF08743">
    <property type="entry name" value="Nse4_C"/>
    <property type="match status" value="1"/>
</dbReference>
<comment type="subcellular location">
    <subcellularLocation>
        <location evidence="1 7">Nucleus</location>
    </subcellularLocation>
</comment>
<feature type="domain" description="Non-structural maintenance of chromosome element 4 C-terminal" evidence="9">
    <location>
        <begin position="229"/>
        <end position="315"/>
    </location>
</feature>
<reference evidence="11 12" key="1">
    <citation type="journal article" date="2011" name="J. Gen. Appl. Microbiol.">
        <title>Draft genome sequencing of the enigmatic yeast Saitoella complicata.</title>
        <authorList>
            <person name="Nishida H."/>
            <person name="Hamamoto M."/>
            <person name="Sugiyama J."/>
        </authorList>
    </citation>
    <scope>NUCLEOTIDE SEQUENCE [LARGE SCALE GENOMIC DNA]</scope>
    <source>
        <strain evidence="11 12">NRRL Y-17804</strain>
    </source>
</reference>
<dbReference type="InterPro" id="IPR027786">
    <property type="entry name" value="Nse4/EID"/>
</dbReference>
<evidence type="ECO:0000256" key="6">
    <source>
        <dbReference type="ARBA" id="ARBA00023242"/>
    </source>
</evidence>
<protein>
    <recommendedName>
        <fullName evidence="7">Non-structural maintenance of chromosomes element 4</fullName>
    </recommendedName>
</protein>
<dbReference type="Proteomes" id="UP000033140">
    <property type="component" value="Unassembled WGS sequence"/>
</dbReference>
<dbReference type="AlphaFoldDB" id="A0A0E9NF86"/>
<feature type="domain" description="Nse4/EID protein Nse3/MAGE-binding" evidence="10">
    <location>
        <begin position="89"/>
        <end position="141"/>
    </location>
</feature>
<evidence type="ECO:0000256" key="3">
    <source>
        <dbReference type="ARBA" id="ARBA00022763"/>
    </source>
</evidence>
<dbReference type="EMBL" id="BACD03000012">
    <property type="protein sequence ID" value="GAO48070.1"/>
    <property type="molecule type" value="Genomic_DNA"/>
</dbReference>
<dbReference type="InterPro" id="IPR014854">
    <property type="entry name" value="Nse4_C"/>
</dbReference>
<sequence length="330" mass="38022">MPPVRRHRTEAQQQLEEELERATDKGIYDPDQDASLRREVRKGYRQLLRAEVDNKTEYLKPGNNGLRDIVRSANVLFEQVRSTTDAALDSRLLVNTSDAARAKARKMKLGDSPFDVDEFLSKLITYGNGRIPNMNPNDDDNIRELDWNKIGLVSLRRGGRRPPTMDWMLGPLSLERKVRERTERQRLRKDRADLVRPQAIGEDDIEQQENTTPQNVRAISDILAQHSPCPLFKFILNPESFPQTVENIFYLSFLVRDGKASIQEDEDGLPVVQDCEEPDEADFAAGLKKKQIIFEMTEAMWKELCEVFDVRKSIIPTRKAIEHNTGKWYG</sequence>
<evidence type="ECO:0000256" key="8">
    <source>
        <dbReference type="SAM" id="MobiDB-lite"/>
    </source>
</evidence>
<dbReference type="GO" id="GO:0006310">
    <property type="term" value="P:DNA recombination"/>
    <property type="evidence" value="ECO:0007669"/>
    <property type="project" value="UniProtKB-UniRule"/>
</dbReference>
<feature type="region of interest" description="Disordered" evidence="8">
    <location>
        <begin position="1"/>
        <end position="33"/>
    </location>
</feature>
<comment type="caution">
    <text evidence="11">The sequence shown here is derived from an EMBL/GenBank/DDBJ whole genome shotgun (WGS) entry which is preliminary data.</text>
</comment>
<dbReference type="InterPro" id="IPR029225">
    <property type="entry name" value="Nse4_Nse3-bd"/>
</dbReference>
<dbReference type="GO" id="GO:0005634">
    <property type="term" value="C:nucleus"/>
    <property type="evidence" value="ECO:0007669"/>
    <property type="project" value="UniProtKB-SubCell"/>
</dbReference>
<dbReference type="RefSeq" id="XP_019025722.1">
    <property type="nucleotide sequence ID" value="XM_019169587.1"/>
</dbReference>
<evidence type="ECO:0000256" key="7">
    <source>
        <dbReference type="RuleBase" id="RU365071"/>
    </source>
</evidence>
<keyword evidence="3 7" id="KW-0227">DNA damage</keyword>
<keyword evidence="6 7" id="KW-0539">Nucleus</keyword>
<accession>A0A0E9NF86</accession>
<dbReference type="OMA" id="FMGINRT"/>
<comment type="similarity">
    <text evidence="2 7">Belongs to the NSE4 family.</text>
</comment>
<dbReference type="STRING" id="698492.A0A0E9NF86"/>
<keyword evidence="4 7" id="KW-0233">DNA recombination</keyword>
<dbReference type="GO" id="GO:0006281">
    <property type="term" value="P:DNA repair"/>
    <property type="evidence" value="ECO:0007669"/>
    <property type="project" value="UniProtKB-UniRule"/>
</dbReference>
<reference evidence="11 12" key="2">
    <citation type="journal article" date="2014" name="J. Gen. Appl. Microbiol.">
        <title>The early diverging ascomycetous budding yeast Saitoella complicata has three histone deacetylases belonging to the Clr6, Hos2, and Rpd3 lineages.</title>
        <authorList>
            <person name="Nishida H."/>
            <person name="Matsumoto T."/>
            <person name="Kondo S."/>
            <person name="Hamamoto M."/>
            <person name="Yoshikawa H."/>
        </authorList>
    </citation>
    <scope>NUCLEOTIDE SEQUENCE [LARGE SCALE GENOMIC DNA]</scope>
    <source>
        <strain evidence="11 12">NRRL Y-17804</strain>
    </source>
</reference>
<dbReference type="GO" id="GO:0030915">
    <property type="term" value="C:Smc5-Smc6 complex"/>
    <property type="evidence" value="ECO:0007669"/>
    <property type="project" value="UniProtKB-UniRule"/>
</dbReference>
<proteinExistence type="inferred from homology"/>
<comment type="function">
    <text evidence="7">Component of the SMC5-SMC6 complex, that promotes sister chromatid alignment after DNA damage and facilitates double-stranded DNA breaks (DSBs) repair via homologous recombination between sister chromatids.</text>
</comment>
<keyword evidence="5 7" id="KW-0234">DNA repair</keyword>
<evidence type="ECO:0000256" key="5">
    <source>
        <dbReference type="ARBA" id="ARBA00023204"/>
    </source>
</evidence>
<organism evidence="11 12">
    <name type="scientific">Saitoella complicata (strain BCRC 22490 / CBS 7301 / JCM 7358 / NBRC 10748 / NRRL Y-17804)</name>
    <dbReference type="NCBI Taxonomy" id="698492"/>
    <lineage>
        <taxon>Eukaryota</taxon>
        <taxon>Fungi</taxon>
        <taxon>Dikarya</taxon>
        <taxon>Ascomycota</taxon>
        <taxon>Taphrinomycotina</taxon>
        <taxon>Taphrinomycotina incertae sedis</taxon>
        <taxon>Saitoella</taxon>
    </lineage>
</organism>
<evidence type="ECO:0000256" key="1">
    <source>
        <dbReference type="ARBA" id="ARBA00004123"/>
    </source>
</evidence>
<comment type="subunit">
    <text evidence="7">Component of the SMC5-SMC6 complex.</text>
</comment>